<evidence type="ECO:0000313" key="1">
    <source>
        <dbReference type="EMBL" id="KAJ8665403.1"/>
    </source>
</evidence>
<gene>
    <name evidence="1" type="ORF">QAD02_007065</name>
</gene>
<name>A0ACC2N3V9_9HYME</name>
<proteinExistence type="predicted"/>
<protein>
    <submittedName>
        <fullName evidence="1">Uncharacterized protein</fullName>
    </submittedName>
</protein>
<feature type="non-terminal residue" evidence="1">
    <location>
        <position position="291"/>
    </location>
</feature>
<organism evidence="1 2">
    <name type="scientific">Eretmocerus hayati</name>
    <dbReference type="NCBI Taxonomy" id="131215"/>
    <lineage>
        <taxon>Eukaryota</taxon>
        <taxon>Metazoa</taxon>
        <taxon>Ecdysozoa</taxon>
        <taxon>Arthropoda</taxon>
        <taxon>Hexapoda</taxon>
        <taxon>Insecta</taxon>
        <taxon>Pterygota</taxon>
        <taxon>Neoptera</taxon>
        <taxon>Endopterygota</taxon>
        <taxon>Hymenoptera</taxon>
        <taxon>Apocrita</taxon>
        <taxon>Proctotrupomorpha</taxon>
        <taxon>Chalcidoidea</taxon>
        <taxon>Aphelinidae</taxon>
        <taxon>Aphelininae</taxon>
        <taxon>Eretmocerus</taxon>
    </lineage>
</organism>
<accession>A0ACC2N3V9</accession>
<evidence type="ECO:0000313" key="2">
    <source>
        <dbReference type="Proteomes" id="UP001239111"/>
    </source>
</evidence>
<dbReference type="Proteomes" id="UP001239111">
    <property type="component" value="Chromosome 4"/>
</dbReference>
<dbReference type="EMBL" id="CM056744">
    <property type="protein sequence ID" value="KAJ8665403.1"/>
    <property type="molecule type" value="Genomic_DNA"/>
</dbReference>
<reference evidence="1" key="1">
    <citation type="submission" date="2023-04" db="EMBL/GenBank/DDBJ databases">
        <title>A chromosome-level genome assembly of the parasitoid wasp Eretmocerus hayati.</title>
        <authorList>
            <person name="Zhong Y."/>
            <person name="Liu S."/>
            <person name="Liu Y."/>
        </authorList>
    </citation>
    <scope>NUCLEOTIDE SEQUENCE</scope>
    <source>
        <strain evidence="1">ZJU_SS_LIU_2023</strain>
    </source>
</reference>
<comment type="caution">
    <text evidence="1">The sequence shown here is derived from an EMBL/GenBank/DDBJ whole genome shotgun (WGS) entry which is preliminary data.</text>
</comment>
<keyword evidence="2" id="KW-1185">Reference proteome</keyword>
<sequence>MDGDAHRERRPLSTSSEERATFHVTDLQDSSPSPELPHHAGDDGSSPQDEPHHLQQQHRRLSRHNVQRRPSSSLERAASSGPQRSRRNSSAVAPTGSQGRPRRQRRPSEFSEHSLGRRSSNCPVTRPRANSCARPTPLGDGRRASACRSRPQLGATTVGAASSLPGPARTGRRRSSVAPGQLQLQHQWSRRGSRSPSDALLTPTMSCSLDAIEAAATGRSLHRGSRSASLAAKDPELAARIRRHRRIASVLLATFLFILAASVLAVIVTLTHSSFYKPSGGPRELAEHRGN</sequence>